<gene>
    <name evidence="2" type="ORF">AVDCRST_MAG68-41</name>
</gene>
<sequence>WSSSSLHPRCTARMPTTASGACGRRWRRGRTSSSTTSRRNGKRGVKD</sequence>
<dbReference type="AlphaFoldDB" id="A0A6J4K5I4"/>
<evidence type="ECO:0000313" key="2">
    <source>
        <dbReference type="EMBL" id="CAA9296496.1"/>
    </source>
</evidence>
<accession>A0A6J4K5I4</accession>
<feature type="region of interest" description="Disordered" evidence="1">
    <location>
        <begin position="1"/>
        <end position="47"/>
    </location>
</feature>
<proteinExistence type="predicted"/>
<evidence type="ECO:0000256" key="1">
    <source>
        <dbReference type="SAM" id="MobiDB-lite"/>
    </source>
</evidence>
<protein>
    <submittedName>
        <fullName evidence="2">Uncharacterized protein</fullName>
    </submittedName>
</protein>
<reference evidence="2" key="1">
    <citation type="submission" date="2020-02" db="EMBL/GenBank/DDBJ databases">
        <authorList>
            <person name="Meier V. D."/>
        </authorList>
    </citation>
    <scope>NUCLEOTIDE SEQUENCE</scope>
    <source>
        <strain evidence="2">AVDCRST_MAG68</strain>
    </source>
</reference>
<dbReference type="EMBL" id="CADCTW010000003">
    <property type="protein sequence ID" value="CAA9296496.1"/>
    <property type="molecule type" value="Genomic_DNA"/>
</dbReference>
<feature type="non-terminal residue" evidence="2">
    <location>
        <position position="47"/>
    </location>
</feature>
<feature type="non-terminal residue" evidence="2">
    <location>
        <position position="1"/>
    </location>
</feature>
<organism evidence="2">
    <name type="scientific">uncultured Gemmatimonadota bacterium</name>
    <dbReference type="NCBI Taxonomy" id="203437"/>
    <lineage>
        <taxon>Bacteria</taxon>
        <taxon>Pseudomonadati</taxon>
        <taxon>Gemmatimonadota</taxon>
        <taxon>environmental samples</taxon>
    </lineage>
</organism>
<name>A0A6J4K5I4_9BACT</name>